<reference evidence="2 3" key="1">
    <citation type="journal article" date="2015" name="Genome Announc.">
        <title>Expanding the biotechnology potential of lactobacilli through comparative genomics of 213 strains and associated genera.</title>
        <authorList>
            <person name="Sun Z."/>
            <person name="Harris H.M."/>
            <person name="McCann A."/>
            <person name="Guo C."/>
            <person name="Argimon S."/>
            <person name="Zhang W."/>
            <person name="Yang X."/>
            <person name="Jeffery I.B."/>
            <person name="Cooney J.C."/>
            <person name="Kagawa T.F."/>
            <person name="Liu W."/>
            <person name="Song Y."/>
            <person name="Salvetti E."/>
            <person name="Wrobel A."/>
            <person name="Rasinkangas P."/>
            <person name="Parkhill J."/>
            <person name="Rea M.C."/>
            <person name="O'Sullivan O."/>
            <person name="Ritari J."/>
            <person name="Douillard F.P."/>
            <person name="Paul Ross R."/>
            <person name="Yang R."/>
            <person name="Briner A.E."/>
            <person name="Felis G.E."/>
            <person name="de Vos W.M."/>
            <person name="Barrangou R."/>
            <person name="Klaenhammer T.R."/>
            <person name="Caufield P.W."/>
            <person name="Cui Y."/>
            <person name="Zhang H."/>
            <person name="O'Toole P.W."/>
        </authorList>
    </citation>
    <scope>NUCLEOTIDE SEQUENCE [LARGE SCALE GENOMIC DNA]</scope>
    <source>
        <strain evidence="2 3">DSM 20444</strain>
    </source>
</reference>
<sequence length="111" mass="12350">MINNILIKPIVSVEFKPKICHCPVLSVPLIVVDSIIQILETVETVRIIQDAIHIKPPINAHFRPKDFSNHVKTPPGSSRIATPNSENISVEGTKKKRAARMYHIIPASPMV</sequence>
<evidence type="ECO:0000256" key="1">
    <source>
        <dbReference type="SAM" id="MobiDB-lite"/>
    </source>
</evidence>
<evidence type="ECO:0000313" key="3">
    <source>
        <dbReference type="Proteomes" id="UP000050898"/>
    </source>
</evidence>
<dbReference type="EMBL" id="AYYH01000008">
    <property type="protein sequence ID" value="KRN10598.1"/>
    <property type="molecule type" value="Genomic_DNA"/>
</dbReference>
<dbReference type="AlphaFoldDB" id="A0A0R2E4T3"/>
<accession>A0A0R2E4T3</accession>
<keyword evidence="3" id="KW-1185">Reference proteome</keyword>
<name>A0A0R2E4T3_9LACO</name>
<feature type="compositionally biased region" description="Polar residues" evidence="1">
    <location>
        <begin position="75"/>
        <end position="90"/>
    </location>
</feature>
<evidence type="ECO:0000313" key="2">
    <source>
        <dbReference type="EMBL" id="KRN10598.1"/>
    </source>
</evidence>
<comment type="caution">
    <text evidence="2">The sequence shown here is derived from an EMBL/GenBank/DDBJ whole genome shotgun (WGS) entry which is preliminary data.</text>
</comment>
<dbReference type="Proteomes" id="UP000050898">
    <property type="component" value="Unassembled WGS sequence"/>
</dbReference>
<gene>
    <name evidence="2" type="ORF">FD00_GL002347</name>
</gene>
<feature type="region of interest" description="Disordered" evidence="1">
    <location>
        <begin position="65"/>
        <end position="94"/>
    </location>
</feature>
<organism evidence="2 3">
    <name type="scientific">Liquorilactobacillus mali KCTC 3596 = DSM 20444</name>
    <dbReference type="NCBI Taxonomy" id="1046596"/>
    <lineage>
        <taxon>Bacteria</taxon>
        <taxon>Bacillati</taxon>
        <taxon>Bacillota</taxon>
        <taxon>Bacilli</taxon>
        <taxon>Lactobacillales</taxon>
        <taxon>Lactobacillaceae</taxon>
        <taxon>Liquorilactobacillus</taxon>
    </lineage>
</organism>
<proteinExistence type="predicted"/>
<protein>
    <submittedName>
        <fullName evidence="2">Uncharacterized protein</fullName>
    </submittedName>
</protein>